<reference evidence="1 2" key="1">
    <citation type="submission" date="2011-11" db="EMBL/GenBank/DDBJ databases">
        <title>Whole genome shotgun sequence of Gordonia araii NBRC 100433.</title>
        <authorList>
            <person name="Yoshida Y."/>
            <person name="Hosoyama A."/>
            <person name="Tsuchikane K."/>
            <person name="Katsumata H."/>
            <person name="Yamazaki S."/>
            <person name="Fujita N."/>
        </authorList>
    </citation>
    <scope>NUCLEOTIDE SEQUENCE [LARGE SCALE GENOMIC DNA]</scope>
    <source>
        <strain evidence="1 2">NBRC 100433</strain>
    </source>
</reference>
<dbReference type="Proteomes" id="UP000035088">
    <property type="component" value="Unassembled WGS sequence"/>
</dbReference>
<evidence type="ECO:0008006" key="3">
    <source>
        <dbReference type="Google" id="ProtNLM"/>
    </source>
</evidence>
<dbReference type="RefSeq" id="WP_007320984.1">
    <property type="nucleotide sequence ID" value="NZ_BAEE01000021.1"/>
</dbReference>
<name>G7GZ82_9ACTN</name>
<dbReference type="EMBL" id="BAEE01000021">
    <property type="protein sequence ID" value="GAB08907.1"/>
    <property type="molecule type" value="Genomic_DNA"/>
</dbReference>
<dbReference type="ESTHER" id="9actn-g7gz82">
    <property type="family name" value="Chlorophyllase"/>
</dbReference>
<comment type="caution">
    <text evidence="1">The sequence shown here is derived from an EMBL/GenBank/DDBJ whole genome shotgun (WGS) entry which is preliminary data.</text>
</comment>
<sequence>MVFGSKKKPAPPPDELMTRLSRRGPYKVLRGDLGFVGVPGQLFTPAAGAGLPLVAFGHSWMADSGRYRDLLFHLASHGIVAAAPDVECGLTPSDVELAAGLRTAVANLPKVRLGLDESITVDPRRCAVAGHGFGASAAVLALGPDVLAGTEPIGVESLAAIFPKPSTPTAFAAADAVRVPAMVVAAGSELDTVDANPLPLARALAGPVVLRSVPGATERGLLQRRSLRSLVGINGADKTTHSAVRALLTGFLIATADGDDEYAAFTDPEATLGAVLAVDPDEPDADDRDHIEKLFGGAPSAGRTGALSSIRALRGG</sequence>
<dbReference type="AlphaFoldDB" id="G7GZ82"/>
<evidence type="ECO:0000313" key="2">
    <source>
        <dbReference type="Proteomes" id="UP000035088"/>
    </source>
</evidence>
<dbReference type="InterPro" id="IPR017395">
    <property type="entry name" value="Chlorophyllase-like"/>
</dbReference>
<dbReference type="InterPro" id="IPR029058">
    <property type="entry name" value="AB_hydrolase_fold"/>
</dbReference>
<dbReference type="STRING" id="1073574.GOARA_021_01450"/>
<dbReference type="SUPFAM" id="SSF53474">
    <property type="entry name" value="alpha/beta-Hydrolases"/>
    <property type="match status" value="1"/>
</dbReference>
<dbReference type="PANTHER" id="PTHR33428:SF14">
    <property type="entry name" value="CARBOXYLESTERASE TYPE B DOMAIN-CONTAINING PROTEIN"/>
    <property type="match status" value="1"/>
</dbReference>
<organism evidence="1 2">
    <name type="scientific">Gordonia araii NBRC 100433</name>
    <dbReference type="NCBI Taxonomy" id="1073574"/>
    <lineage>
        <taxon>Bacteria</taxon>
        <taxon>Bacillati</taxon>
        <taxon>Actinomycetota</taxon>
        <taxon>Actinomycetes</taxon>
        <taxon>Mycobacteriales</taxon>
        <taxon>Gordoniaceae</taxon>
        <taxon>Gordonia</taxon>
    </lineage>
</organism>
<dbReference type="Pfam" id="PF07224">
    <property type="entry name" value="Chlorophyllase"/>
    <property type="match status" value="1"/>
</dbReference>
<dbReference type="PANTHER" id="PTHR33428">
    <property type="entry name" value="CHLOROPHYLLASE-2, CHLOROPLASTIC"/>
    <property type="match status" value="1"/>
</dbReference>
<proteinExistence type="predicted"/>
<protein>
    <recommendedName>
        <fullName evidence="3">Alpha/beta hydrolase</fullName>
    </recommendedName>
</protein>
<gene>
    <name evidence="1" type="ORF">GOARA_021_01450</name>
</gene>
<evidence type="ECO:0000313" key="1">
    <source>
        <dbReference type="EMBL" id="GAB08907.1"/>
    </source>
</evidence>
<accession>G7GZ82</accession>
<dbReference type="Gene3D" id="3.40.50.1820">
    <property type="entry name" value="alpha/beta hydrolase"/>
    <property type="match status" value="1"/>
</dbReference>
<keyword evidence="2" id="KW-1185">Reference proteome</keyword>